<organism evidence="3 4">
    <name type="scientific">Prorocentrum cordatum</name>
    <dbReference type="NCBI Taxonomy" id="2364126"/>
    <lineage>
        <taxon>Eukaryota</taxon>
        <taxon>Sar</taxon>
        <taxon>Alveolata</taxon>
        <taxon>Dinophyceae</taxon>
        <taxon>Prorocentrales</taxon>
        <taxon>Prorocentraceae</taxon>
        <taxon>Prorocentrum</taxon>
    </lineage>
</organism>
<gene>
    <name evidence="3" type="ORF">PCOR1329_LOCUS10050</name>
</gene>
<evidence type="ECO:0000256" key="2">
    <source>
        <dbReference type="SAM" id="SignalP"/>
    </source>
</evidence>
<name>A0ABN9Q9S6_9DINO</name>
<evidence type="ECO:0000256" key="1">
    <source>
        <dbReference type="SAM" id="Coils"/>
    </source>
</evidence>
<feature type="signal peptide" evidence="2">
    <location>
        <begin position="1"/>
        <end position="23"/>
    </location>
</feature>
<feature type="coiled-coil region" evidence="1">
    <location>
        <begin position="255"/>
        <end position="282"/>
    </location>
</feature>
<keyword evidence="4" id="KW-1185">Reference proteome</keyword>
<evidence type="ECO:0000313" key="3">
    <source>
        <dbReference type="EMBL" id="CAK0802568.1"/>
    </source>
</evidence>
<reference evidence="3" key="1">
    <citation type="submission" date="2023-10" db="EMBL/GenBank/DDBJ databases">
        <authorList>
            <person name="Chen Y."/>
            <person name="Shah S."/>
            <person name="Dougan E. K."/>
            <person name="Thang M."/>
            <person name="Chan C."/>
        </authorList>
    </citation>
    <scope>NUCLEOTIDE SEQUENCE [LARGE SCALE GENOMIC DNA]</scope>
</reference>
<dbReference type="Proteomes" id="UP001189429">
    <property type="component" value="Unassembled WGS sequence"/>
</dbReference>
<protein>
    <submittedName>
        <fullName evidence="3">Uncharacterized protein</fullName>
    </submittedName>
</protein>
<dbReference type="EMBL" id="CAUYUJ010002832">
    <property type="protein sequence ID" value="CAK0802568.1"/>
    <property type="molecule type" value="Genomic_DNA"/>
</dbReference>
<feature type="coiled-coil region" evidence="1">
    <location>
        <begin position="192"/>
        <end position="226"/>
    </location>
</feature>
<proteinExistence type="predicted"/>
<evidence type="ECO:0000313" key="4">
    <source>
        <dbReference type="Proteomes" id="UP001189429"/>
    </source>
</evidence>
<dbReference type="PROSITE" id="PS51257">
    <property type="entry name" value="PROKAR_LIPOPROTEIN"/>
    <property type="match status" value="1"/>
</dbReference>
<accession>A0ABN9Q9S6</accession>
<feature type="chain" id="PRO_5047476116" evidence="2">
    <location>
        <begin position="24"/>
        <end position="507"/>
    </location>
</feature>
<keyword evidence="1" id="KW-0175">Coiled coil</keyword>
<sequence length="507" mass="54967">MPTPRVARAALFWQAGLAGCCLAANVARAPAGSPSPAGQGRPAPVLWAASGAPQRGDEYSWSQVPLIGEPVPMSPDQQARNLFAQQCKVVLSVRDDRTDLLPLDPMRSFCETTDRPMECRILLVGQLKEVYSRGKNLWDFCLEVYQWFQDSYGMHCPQQCNLLQCKATCEWLEAKKLVDQKSQLIKQERIRHAAAGASIERLKLQRAEAEQNVTDANRTVDRAEMGLRRAVARRNETSAAVEAERRKVLEREQRLGSLAQKRAALEENASAQEAAVTGLRRELDFRRLDGEQAGSRVQQLQGELRERQAGLEALGRQEAAAAAQLEGLRASSEDLAAELEDLAARWRAANETVRALEGQVAAAEQSLEQGAGPVSLRLEGEAAGRQREPCPRPAGWCASDATSYIDTQDCDGDGVPDPRCVDADGQEGFLGSARSCRSTWPGGRCQQSCSRPAGWCGGPGASYADSQDCDDDGIPDPHCVDAGGQERCKSLRVGHGRASVPSAPGLP</sequence>
<keyword evidence="2" id="KW-0732">Signal</keyword>
<comment type="caution">
    <text evidence="3">The sequence shown here is derived from an EMBL/GenBank/DDBJ whole genome shotgun (WGS) entry which is preliminary data.</text>
</comment>